<dbReference type="AlphaFoldDB" id="A0A8C3J3J3"/>
<dbReference type="Ensembl" id="ENSCPGT00000002913.1">
    <property type="protein sequence ID" value="ENSCPGP00000002639.1"/>
    <property type="gene ID" value="ENSCPGG00000001962.1"/>
</dbReference>
<dbReference type="Proteomes" id="UP000694419">
    <property type="component" value="Unplaced"/>
</dbReference>
<reference evidence="2" key="1">
    <citation type="submission" date="2025-08" db="UniProtKB">
        <authorList>
            <consortium name="Ensembl"/>
        </authorList>
    </citation>
    <scope>IDENTIFICATION</scope>
</reference>
<feature type="transmembrane region" description="Helical" evidence="1">
    <location>
        <begin position="196"/>
        <end position="216"/>
    </location>
</feature>
<keyword evidence="1" id="KW-0472">Membrane</keyword>
<sequence>MAEAEAKMKQFNGGGAGLDAERGRFPYCVVWTPIPVLTWLFPIIGHMGICTSTGVIRDFAGPYFVSVLETGSQQSLLHQSQRLGHGCTRCLGGVQAPHGTAPPLMSPLRVGECPPRGGWVLAESLPELGSLKDKISNPVALFLFQHNLCCDNCHSHVALALNLMRYDNSTSWNMVKLCFFSLLYGKYVSIGGFVKTWLPFVLFLGVIVTIVLTLHLR</sequence>
<keyword evidence="1" id="KW-0812">Transmembrane</keyword>
<organism evidence="2 3">
    <name type="scientific">Calidris pygmaea</name>
    <name type="common">Spoon-billed sandpiper</name>
    <dbReference type="NCBI Taxonomy" id="425635"/>
    <lineage>
        <taxon>Eukaryota</taxon>
        <taxon>Metazoa</taxon>
        <taxon>Chordata</taxon>
        <taxon>Craniata</taxon>
        <taxon>Vertebrata</taxon>
        <taxon>Euteleostomi</taxon>
        <taxon>Archelosauria</taxon>
        <taxon>Archosauria</taxon>
        <taxon>Dinosauria</taxon>
        <taxon>Saurischia</taxon>
        <taxon>Theropoda</taxon>
        <taxon>Coelurosauria</taxon>
        <taxon>Aves</taxon>
        <taxon>Neognathae</taxon>
        <taxon>Neoaves</taxon>
        <taxon>Charadriiformes</taxon>
        <taxon>Scolopacidae</taxon>
        <taxon>Calidris</taxon>
    </lineage>
</organism>
<dbReference type="PANTHER" id="PTHR20921">
    <property type="entry name" value="TRANSMEMBRANE PROTEIN 222"/>
    <property type="match status" value="1"/>
</dbReference>
<dbReference type="PANTHER" id="PTHR20921:SF0">
    <property type="entry name" value="TRANSMEMBRANE PROTEIN 222"/>
    <property type="match status" value="1"/>
</dbReference>
<accession>A0A8C3J3J3</accession>
<dbReference type="InterPro" id="IPR008496">
    <property type="entry name" value="TMEM222/RTE1"/>
</dbReference>
<proteinExistence type="predicted"/>
<keyword evidence="1" id="KW-1133">Transmembrane helix</keyword>
<evidence type="ECO:0000313" key="3">
    <source>
        <dbReference type="Proteomes" id="UP000694419"/>
    </source>
</evidence>
<reference evidence="2" key="2">
    <citation type="submission" date="2025-09" db="UniProtKB">
        <authorList>
            <consortium name="Ensembl"/>
        </authorList>
    </citation>
    <scope>IDENTIFICATION</scope>
</reference>
<protein>
    <submittedName>
        <fullName evidence="2">Transmembrane protein 222</fullName>
    </submittedName>
</protein>
<evidence type="ECO:0000256" key="1">
    <source>
        <dbReference type="SAM" id="Phobius"/>
    </source>
</evidence>
<evidence type="ECO:0000313" key="2">
    <source>
        <dbReference type="Ensembl" id="ENSCPGP00000002639.1"/>
    </source>
</evidence>
<name>A0A8C3J3J3_9CHAR</name>
<keyword evidence="3" id="KW-1185">Reference proteome</keyword>
<feature type="transmembrane region" description="Helical" evidence="1">
    <location>
        <begin position="174"/>
        <end position="190"/>
    </location>
</feature>
<dbReference type="Pfam" id="PF05608">
    <property type="entry name" value="RTE1"/>
    <property type="match status" value="2"/>
</dbReference>